<keyword evidence="1" id="KW-0614">Plasmid</keyword>
<accession>D3G1P8</accession>
<dbReference type="AlphaFoldDB" id="D3G1P8"/>
<dbReference type="KEGG" id="bpf:BpOF4_21394"/>
<geneLocation type="plasmid" evidence="1 2">
    <name>pBpOF4-01</name>
</geneLocation>
<gene>
    <name evidence="1" type="ordered locus">BpOF4_21394</name>
</gene>
<protein>
    <submittedName>
        <fullName evidence="1">Uncharacterized protein</fullName>
    </submittedName>
</protein>
<sequence>MKGVTKEEAAELKKLVQSIKKKPIVKFKRNKK</sequence>
<name>D3G1P8_ALKPO</name>
<dbReference type="EMBL" id="CP001879">
    <property type="protein sequence ID" value="ADC52274.1"/>
    <property type="molecule type" value="Genomic_DNA"/>
</dbReference>
<evidence type="ECO:0000313" key="2">
    <source>
        <dbReference type="Proteomes" id="UP000001544"/>
    </source>
</evidence>
<dbReference type="Proteomes" id="UP000001544">
    <property type="component" value="Plasmid pBpOF4-01"/>
</dbReference>
<reference evidence="1 2" key="1">
    <citation type="journal article" date="2011" name="Environ. Microbiol.">
        <title>Genome of alkaliphilic Bacillus pseudofirmus OF4 reveals adaptations that support the ability to grow in an external pH range from 7.5 to 11.4.</title>
        <authorList>
            <person name="Janto B."/>
            <person name="Ahmed A."/>
            <person name="Ito M."/>
            <person name="Liu J."/>
            <person name="Hicks D.B."/>
            <person name="Pagni S."/>
            <person name="Fackelmayer O.J."/>
            <person name="Smith T.A."/>
            <person name="Earl J."/>
            <person name="Elbourne L.D."/>
            <person name="Hassan K."/>
            <person name="Paulsen I.T."/>
            <person name="Kolsto A.B."/>
            <person name="Tourasse N.J."/>
            <person name="Ehrlich G.D."/>
            <person name="Boissy R."/>
            <person name="Ivey D.M."/>
            <person name="Li G."/>
            <person name="Xue Y."/>
            <person name="Ma Y."/>
            <person name="Hu F.Z."/>
            <person name="Krulwich T.A."/>
        </authorList>
    </citation>
    <scope>NUCLEOTIDE SEQUENCE [LARGE SCALE GENOMIC DNA]</scope>
    <source>
        <strain evidence="2">ATCC BAA-2126 / JCM 17055 / OF4</strain>
    </source>
</reference>
<proteinExistence type="predicted"/>
<evidence type="ECO:0000313" key="1">
    <source>
        <dbReference type="EMBL" id="ADC52274.1"/>
    </source>
</evidence>
<dbReference type="HOGENOM" id="CLU_3388099_0_0_9"/>
<keyword evidence="2" id="KW-1185">Reference proteome</keyword>
<organism evidence="1 2">
    <name type="scientific">Alkalihalophilus pseudofirmus (strain ATCC BAA-2126 / JCM 17055 / OF4)</name>
    <name type="common">Bacillus pseudofirmus</name>
    <dbReference type="NCBI Taxonomy" id="398511"/>
    <lineage>
        <taxon>Bacteria</taxon>
        <taxon>Bacillati</taxon>
        <taxon>Bacillota</taxon>
        <taxon>Bacilli</taxon>
        <taxon>Bacillales</taxon>
        <taxon>Bacillaceae</taxon>
        <taxon>Alkalihalophilus</taxon>
    </lineage>
</organism>